<gene>
    <name evidence="1" type="ORF">KOF26_08040</name>
</gene>
<dbReference type="EMBL" id="JAHKRT010000003">
    <property type="protein sequence ID" value="MBU3077814.1"/>
    <property type="molecule type" value="Genomic_DNA"/>
</dbReference>
<dbReference type="Proteomes" id="UP000776276">
    <property type="component" value="Unassembled WGS sequence"/>
</dbReference>
<keyword evidence="2" id="KW-1185">Reference proteome</keyword>
<comment type="caution">
    <text evidence="1">The sequence shown here is derived from an EMBL/GenBank/DDBJ whole genome shotgun (WGS) entry which is preliminary data.</text>
</comment>
<evidence type="ECO:0000313" key="2">
    <source>
        <dbReference type="Proteomes" id="UP000776276"/>
    </source>
</evidence>
<evidence type="ECO:0000313" key="1">
    <source>
        <dbReference type="EMBL" id="MBU3077814.1"/>
    </source>
</evidence>
<protein>
    <submittedName>
        <fullName evidence="1">Uncharacterized protein</fullName>
    </submittedName>
</protein>
<dbReference type="RefSeq" id="WP_216322864.1">
    <property type="nucleotide sequence ID" value="NZ_JAHKRT010000003.1"/>
</dbReference>
<name>A0ABS6BKM8_9SPHN</name>
<accession>A0ABS6BKM8</accession>
<sequence length="268" mass="30264">MAIKIKVQKSAPPPPAVVIGHLKRTARKLAELILEHADYEFEGFTWLSSTFGGIASQLGVNEKTIARNAQKPPFHYIHRQTSEDGKHILLKLGTEPCETDHMYRLRAVWVRGLAHFNEAAMQIWPTDAIRAKHAGKPHKRLLKRIEDAQKWAPALEKLKAGKRISYNVQPHEMGLLRQCVKKLGDDAFPTIACLTSWNGWHKFISYTKIADRIEDKYYHWPTLGPIAGNPDIALQAYLDIVQEGGKIDLIESTRLNAKIATLEPQSTP</sequence>
<proteinExistence type="predicted"/>
<organism evidence="1 2">
    <name type="scientific">Sphingomonas quercus</name>
    <dbReference type="NCBI Taxonomy" id="2842451"/>
    <lineage>
        <taxon>Bacteria</taxon>
        <taxon>Pseudomonadati</taxon>
        <taxon>Pseudomonadota</taxon>
        <taxon>Alphaproteobacteria</taxon>
        <taxon>Sphingomonadales</taxon>
        <taxon>Sphingomonadaceae</taxon>
        <taxon>Sphingomonas</taxon>
    </lineage>
</organism>
<reference evidence="1 2" key="1">
    <citation type="submission" date="2021-06" db="EMBL/GenBank/DDBJ databases">
        <title>Sphingomonas sp. XMGL2, whole genome shotgun sequencing project.</title>
        <authorList>
            <person name="Zhao G."/>
            <person name="Shen L."/>
        </authorList>
    </citation>
    <scope>NUCLEOTIDE SEQUENCE [LARGE SCALE GENOMIC DNA]</scope>
    <source>
        <strain evidence="1 2">XMGL2</strain>
    </source>
</reference>